<dbReference type="GO" id="GO:0003700">
    <property type="term" value="F:DNA-binding transcription factor activity"/>
    <property type="evidence" value="ECO:0007669"/>
    <property type="project" value="InterPro"/>
</dbReference>
<gene>
    <name evidence="5" type="ORF">F1193_15825</name>
</gene>
<proteinExistence type="predicted"/>
<keyword evidence="2" id="KW-0238">DNA-binding</keyword>
<dbReference type="SMART" id="SM00418">
    <property type="entry name" value="HTH_ARSR"/>
    <property type="match status" value="1"/>
</dbReference>
<sequence length="129" mass="14262">MAAHPTAPSRVSRLLVARRRVDIAELLSYARDASELLKALSHESRLVILCLLAEGDKSVSELAEILDQRQPAVSQQLARLKSDRLVQARREGTHIYYSLAREEVRDVILALHAAFCGPARAPEVDDPGI</sequence>
<dbReference type="InterPro" id="IPR051011">
    <property type="entry name" value="Metal_resp_trans_reg"/>
</dbReference>
<comment type="caution">
    <text evidence="5">The sequence shown here is derived from an EMBL/GenBank/DDBJ whole genome shotgun (WGS) entry which is preliminary data.</text>
</comment>
<dbReference type="GO" id="GO:0003677">
    <property type="term" value="F:DNA binding"/>
    <property type="evidence" value="ECO:0007669"/>
    <property type="project" value="UniProtKB-KW"/>
</dbReference>
<dbReference type="CDD" id="cd00090">
    <property type="entry name" value="HTH_ARSR"/>
    <property type="match status" value="1"/>
</dbReference>
<name>A0A5M6HK42_9HYPH</name>
<dbReference type="RefSeq" id="WP_150098772.1">
    <property type="nucleotide sequence ID" value="NZ_VWPL01000045.1"/>
</dbReference>
<dbReference type="PANTHER" id="PTHR43132:SF2">
    <property type="entry name" value="ARSENICAL RESISTANCE OPERON REPRESSOR ARSR-RELATED"/>
    <property type="match status" value="1"/>
</dbReference>
<accession>A0A5M6HK42</accession>
<protein>
    <submittedName>
        <fullName evidence="5">Helix-turn-helix transcriptional regulator</fullName>
    </submittedName>
</protein>
<dbReference type="PROSITE" id="PS50987">
    <property type="entry name" value="HTH_ARSR_2"/>
    <property type="match status" value="1"/>
</dbReference>
<keyword evidence="3" id="KW-0804">Transcription</keyword>
<dbReference type="InterPro" id="IPR036390">
    <property type="entry name" value="WH_DNA-bd_sf"/>
</dbReference>
<dbReference type="InterPro" id="IPR001845">
    <property type="entry name" value="HTH_ArsR_DNA-bd_dom"/>
</dbReference>
<dbReference type="PRINTS" id="PR00778">
    <property type="entry name" value="HTHARSR"/>
</dbReference>
<evidence type="ECO:0000313" key="6">
    <source>
        <dbReference type="Proteomes" id="UP000323886"/>
    </source>
</evidence>
<dbReference type="InterPro" id="IPR036388">
    <property type="entry name" value="WH-like_DNA-bd_sf"/>
</dbReference>
<dbReference type="AlphaFoldDB" id="A0A5M6HK42"/>
<dbReference type="Proteomes" id="UP000323886">
    <property type="component" value="Unassembled WGS sequence"/>
</dbReference>
<organism evidence="5 6">
    <name type="scientific">Blastochloris sulfoviridis</name>
    <dbReference type="NCBI Taxonomy" id="50712"/>
    <lineage>
        <taxon>Bacteria</taxon>
        <taxon>Pseudomonadati</taxon>
        <taxon>Pseudomonadota</taxon>
        <taxon>Alphaproteobacteria</taxon>
        <taxon>Hyphomicrobiales</taxon>
        <taxon>Blastochloridaceae</taxon>
        <taxon>Blastochloris</taxon>
    </lineage>
</organism>
<evidence type="ECO:0000259" key="4">
    <source>
        <dbReference type="PROSITE" id="PS50987"/>
    </source>
</evidence>
<evidence type="ECO:0000313" key="5">
    <source>
        <dbReference type="EMBL" id="KAA5596240.1"/>
    </source>
</evidence>
<evidence type="ECO:0000256" key="3">
    <source>
        <dbReference type="ARBA" id="ARBA00023163"/>
    </source>
</evidence>
<feature type="domain" description="HTH arsR-type" evidence="4">
    <location>
        <begin position="27"/>
        <end position="119"/>
    </location>
</feature>
<dbReference type="OrthoDB" id="194599at2"/>
<reference evidence="5 6" key="1">
    <citation type="submission" date="2019-09" db="EMBL/GenBank/DDBJ databases">
        <title>Draft Whole-Genome sequence of Blastochloris sulfoviridis DSM 729.</title>
        <authorList>
            <person name="Meyer T.E."/>
            <person name="Kyndt J.A."/>
        </authorList>
    </citation>
    <scope>NUCLEOTIDE SEQUENCE [LARGE SCALE GENOMIC DNA]</scope>
    <source>
        <strain evidence="5 6">DSM 729</strain>
    </source>
</reference>
<evidence type="ECO:0000256" key="1">
    <source>
        <dbReference type="ARBA" id="ARBA00023015"/>
    </source>
</evidence>
<dbReference type="PANTHER" id="PTHR43132">
    <property type="entry name" value="ARSENICAL RESISTANCE OPERON REPRESSOR ARSR-RELATED"/>
    <property type="match status" value="1"/>
</dbReference>
<keyword evidence="1" id="KW-0805">Transcription regulation</keyword>
<dbReference type="InterPro" id="IPR011991">
    <property type="entry name" value="ArsR-like_HTH"/>
</dbReference>
<dbReference type="NCBIfam" id="NF033788">
    <property type="entry name" value="HTH_metalloreg"/>
    <property type="match status" value="1"/>
</dbReference>
<dbReference type="SUPFAM" id="SSF46785">
    <property type="entry name" value="Winged helix' DNA-binding domain"/>
    <property type="match status" value="1"/>
</dbReference>
<dbReference type="Gene3D" id="1.10.10.10">
    <property type="entry name" value="Winged helix-like DNA-binding domain superfamily/Winged helix DNA-binding domain"/>
    <property type="match status" value="1"/>
</dbReference>
<keyword evidence="6" id="KW-1185">Reference proteome</keyword>
<dbReference type="Pfam" id="PF01022">
    <property type="entry name" value="HTH_5"/>
    <property type="match status" value="1"/>
</dbReference>
<evidence type="ECO:0000256" key="2">
    <source>
        <dbReference type="ARBA" id="ARBA00023125"/>
    </source>
</evidence>
<dbReference type="EMBL" id="VWPL01000045">
    <property type="protein sequence ID" value="KAA5596240.1"/>
    <property type="molecule type" value="Genomic_DNA"/>
</dbReference>